<feature type="region of interest" description="Disordered" evidence="1">
    <location>
        <begin position="1"/>
        <end position="34"/>
    </location>
</feature>
<feature type="region of interest" description="Disordered" evidence="1">
    <location>
        <begin position="611"/>
        <end position="635"/>
    </location>
</feature>
<dbReference type="AlphaFoldDB" id="A0A1D2NGZ4"/>
<name>A0A1D2NGZ4_ORCCI</name>
<comment type="caution">
    <text evidence="2">The sequence shown here is derived from an EMBL/GenBank/DDBJ whole genome shotgun (WGS) entry which is preliminary data.</text>
</comment>
<feature type="compositionally biased region" description="Polar residues" evidence="1">
    <location>
        <begin position="294"/>
        <end position="305"/>
    </location>
</feature>
<reference evidence="2 3" key="1">
    <citation type="journal article" date="2016" name="Genome Biol. Evol.">
        <title>Gene Family Evolution Reflects Adaptation to Soil Environmental Stressors in the Genome of the Collembolan Orchesella cincta.</title>
        <authorList>
            <person name="Faddeeva-Vakhrusheva A."/>
            <person name="Derks M.F."/>
            <person name="Anvar S.Y."/>
            <person name="Agamennone V."/>
            <person name="Suring W."/>
            <person name="Smit S."/>
            <person name="van Straalen N.M."/>
            <person name="Roelofs D."/>
        </authorList>
    </citation>
    <scope>NUCLEOTIDE SEQUENCE [LARGE SCALE GENOMIC DNA]</scope>
    <source>
        <tissue evidence="2">Mixed pool</tissue>
    </source>
</reference>
<feature type="compositionally biased region" description="Low complexity" evidence="1">
    <location>
        <begin position="143"/>
        <end position="153"/>
    </location>
</feature>
<evidence type="ECO:0000313" key="3">
    <source>
        <dbReference type="Proteomes" id="UP000094527"/>
    </source>
</evidence>
<accession>A0A1D2NGZ4</accession>
<feature type="compositionally biased region" description="Polar residues" evidence="1">
    <location>
        <begin position="159"/>
        <end position="177"/>
    </location>
</feature>
<protein>
    <submittedName>
        <fullName evidence="2">Uncharacterized protein</fullName>
    </submittedName>
</protein>
<sequence>MDNTGDGVSENSPGKNGDLKHSRKRKRTDSVFISPRPYFSGCWQNITPIKMIVLDSQYYAEEKSKKQRGENVPSSSSSDTDSSETGIFVVKLKKVMEKDGRALGEDERIAETEIIKDNLPASNESDNAEVESEDIPRSFELMETSSETSPTETAALPGNLSSSNDSDNAEVGSQDQPALSVLMDTSGEISPTKTAAILGSLSSSNDSDIAEVESQGQDPLTSAETSPTKLQQFWSHQTAAILGSLSSSNDSDIAEVESQDPLTSAETSPTKTAAILGSLSSSNDSDIAEVESQDPLTSAETSPTKTAALPGNLSSSNDSDIAEVESQDPLTSAETSPPKLQQFWSRHPRTETSSKPSPTKTAAILGSLSSSNDSDIAVVESQDPLTSAETSPTKTAAILGSLSSSNDSDIAEVESQDPLTSAELVETSSETSPIKNAEILDNLSASDNSDNAGVETPKTELVETSSEKIFPILAALTENLLSSNDSDNAEVESQDPLTSSELVETFSETISPIMTQNLTFSCSDGFFNEIQDVVKEAVEKIVNSVADSEKNPSTNGCCTDAQEEVCLPVPQVNTVDEVTSPAVFREETSVPMMSDSAILDAEEMMEIISAQSDVRKYSDRSSSSSSRSLELINHDQTSMTSVETLESFSSSEQSLLVVSDSAPPTPSNGKGSPELALYDNDIMSLPQEYEF</sequence>
<feature type="compositionally biased region" description="Polar residues" evidence="1">
    <location>
        <begin position="260"/>
        <end position="271"/>
    </location>
</feature>
<feature type="region of interest" description="Disordered" evidence="1">
    <location>
        <begin position="61"/>
        <end position="85"/>
    </location>
</feature>
<feature type="compositionally biased region" description="Polar residues" evidence="1">
    <location>
        <begin position="328"/>
        <end position="344"/>
    </location>
</feature>
<feature type="region of interest" description="Disordered" evidence="1">
    <location>
        <begin position="406"/>
        <end position="460"/>
    </location>
</feature>
<dbReference type="EMBL" id="LJIJ01000041">
    <property type="protein sequence ID" value="ODN04517.1"/>
    <property type="molecule type" value="Genomic_DNA"/>
</dbReference>
<dbReference type="Proteomes" id="UP000094527">
    <property type="component" value="Unassembled WGS sequence"/>
</dbReference>
<evidence type="ECO:0000313" key="2">
    <source>
        <dbReference type="EMBL" id="ODN04517.1"/>
    </source>
</evidence>
<feature type="region of interest" description="Disordered" evidence="1">
    <location>
        <begin position="245"/>
        <end position="368"/>
    </location>
</feature>
<feature type="region of interest" description="Disordered" evidence="1">
    <location>
        <begin position="653"/>
        <end position="679"/>
    </location>
</feature>
<keyword evidence="3" id="KW-1185">Reference proteome</keyword>
<evidence type="ECO:0000256" key="1">
    <source>
        <dbReference type="SAM" id="MobiDB-lite"/>
    </source>
</evidence>
<feature type="compositionally biased region" description="Polar residues" evidence="1">
    <location>
        <begin position="214"/>
        <end position="229"/>
    </location>
</feature>
<organism evidence="2 3">
    <name type="scientific">Orchesella cincta</name>
    <name type="common">Springtail</name>
    <name type="synonym">Podura cincta</name>
    <dbReference type="NCBI Taxonomy" id="48709"/>
    <lineage>
        <taxon>Eukaryota</taxon>
        <taxon>Metazoa</taxon>
        <taxon>Ecdysozoa</taxon>
        <taxon>Arthropoda</taxon>
        <taxon>Hexapoda</taxon>
        <taxon>Collembola</taxon>
        <taxon>Entomobryomorpha</taxon>
        <taxon>Entomobryoidea</taxon>
        <taxon>Orchesellidae</taxon>
        <taxon>Orchesellinae</taxon>
        <taxon>Orchesella</taxon>
    </lineage>
</organism>
<proteinExistence type="predicted"/>
<feature type="region of interest" description="Disordered" evidence="1">
    <location>
        <begin position="114"/>
        <end position="229"/>
    </location>
</feature>
<gene>
    <name evidence="2" type="ORF">Ocin01_02158</name>
</gene>
<feature type="compositionally biased region" description="Low complexity" evidence="1">
    <location>
        <begin position="353"/>
        <end position="363"/>
    </location>
</feature>